<keyword evidence="3" id="KW-1185">Reference proteome</keyword>
<dbReference type="InterPro" id="IPR005149">
    <property type="entry name" value="Tscrpt_reg_PadR_N"/>
</dbReference>
<gene>
    <name evidence="2" type="ORF">SGLAU_24040</name>
</gene>
<dbReference type="AlphaFoldDB" id="A0A089XFR5"/>
<evidence type="ECO:0000313" key="2">
    <source>
        <dbReference type="EMBL" id="AIS00752.1"/>
    </source>
</evidence>
<dbReference type="InterPro" id="IPR036388">
    <property type="entry name" value="WH-like_DNA-bd_sf"/>
</dbReference>
<evidence type="ECO:0000259" key="1">
    <source>
        <dbReference type="Pfam" id="PF03551"/>
    </source>
</evidence>
<dbReference type="STRING" id="1907.SGLAU_24040"/>
<dbReference type="Proteomes" id="UP000029482">
    <property type="component" value="Chromosome"/>
</dbReference>
<accession>A0A089XFR5</accession>
<dbReference type="RefSeq" id="WP_063838887.1">
    <property type="nucleotide sequence ID" value="NZ_CP009438.1"/>
</dbReference>
<dbReference type="HOGENOM" id="CLU_063440_10_0_11"/>
<reference evidence="3" key="1">
    <citation type="journal article" date="2015" name="J. Biotechnol.">
        <title>Complete genome sequence of the actinobacterium Streptomyces glaucescens GLA.O (DSM 40922) consisting of a linear chromosome and one linear plasmid.</title>
        <authorList>
            <person name="Ortseifen V."/>
            <person name="Winkler A."/>
            <person name="Albersmeier A."/>
            <person name="Wendler S."/>
            <person name="Puhler A."/>
            <person name="Kalinowski J."/>
            <person name="Ruckert C."/>
        </authorList>
    </citation>
    <scope>NUCLEOTIDE SEQUENCE [LARGE SCALE GENOMIC DNA]</scope>
    <source>
        <strain evidence="3">DSM 40922 / GLA O</strain>
    </source>
</reference>
<evidence type="ECO:0000313" key="3">
    <source>
        <dbReference type="Proteomes" id="UP000029482"/>
    </source>
</evidence>
<dbReference type="SUPFAM" id="SSF46785">
    <property type="entry name" value="Winged helix' DNA-binding domain"/>
    <property type="match status" value="1"/>
</dbReference>
<dbReference type="Gene3D" id="1.10.10.10">
    <property type="entry name" value="Winged helix-like DNA-binding domain superfamily/Winged helix DNA-binding domain"/>
    <property type="match status" value="1"/>
</dbReference>
<dbReference type="EMBL" id="CP009438">
    <property type="protein sequence ID" value="AIS00752.1"/>
    <property type="molecule type" value="Genomic_DNA"/>
</dbReference>
<sequence length="117" mass="13212">MRKLSRVTPATLDVLGVLVSCEEDLHGFALAKEAERPTGSVYVILSRLEEAGWVESYWETENTENLGKPRRRFYHLSSDGLSAARLLLAERRQQESAKDRTSRFPIPGLGRILGVER</sequence>
<dbReference type="KEGG" id="sgu:SGLAU_24040"/>
<feature type="domain" description="Transcription regulator PadR N-terminal" evidence="1">
    <location>
        <begin position="15"/>
        <end position="82"/>
    </location>
</feature>
<dbReference type="InterPro" id="IPR036390">
    <property type="entry name" value="WH_DNA-bd_sf"/>
</dbReference>
<protein>
    <recommendedName>
        <fullName evidence="1">Transcription regulator PadR N-terminal domain-containing protein</fullName>
    </recommendedName>
</protein>
<dbReference type="eggNOG" id="COG1695">
    <property type="taxonomic scope" value="Bacteria"/>
</dbReference>
<dbReference type="Pfam" id="PF03551">
    <property type="entry name" value="PadR"/>
    <property type="match status" value="1"/>
</dbReference>
<name>A0A089XFR5_STRGA</name>
<organism evidence="2 3">
    <name type="scientific">Streptomyces glaucescens</name>
    <dbReference type="NCBI Taxonomy" id="1907"/>
    <lineage>
        <taxon>Bacteria</taxon>
        <taxon>Bacillati</taxon>
        <taxon>Actinomycetota</taxon>
        <taxon>Actinomycetes</taxon>
        <taxon>Kitasatosporales</taxon>
        <taxon>Streptomycetaceae</taxon>
        <taxon>Streptomyces</taxon>
    </lineage>
</organism>
<proteinExistence type="predicted"/>